<name>A0A1T4WMT1_9FIRM</name>
<protein>
    <submittedName>
        <fullName evidence="2">Uncharacterized protein</fullName>
    </submittedName>
</protein>
<evidence type="ECO:0000313" key="2">
    <source>
        <dbReference type="EMBL" id="SKA78643.1"/>
    </source>
</evidence>
<keyword evidence="3" id="KW-1185">Reference proteome</keyword>
<dbReference type="Proteomes" id="UP000190286">
    <property type="component" value="Unassembled WGS sequence"/>
</dbReference>
<reference evidence="2 3" key="1">
    <citation type="submission" date="2017-02" db="EMBL/GenBank/DDBJ databases">
        <authorList>
            <person name="Peterson S.W."/>
        </authorList>
    </citation>
    <scope>NUCLEOTIDE SEQUENCE [LARGE SCALE GENOMIC DNA]</scope>
    <source>
        <strain evidence="2 3">ATCC 27749</strain>
    </source>
</reference>
<dbReference type="OrthoDB" id="1863094at2"/>
<gene>
    <name evidence="2" type="ORF">SAMN02745178_00812</name>
</gene>
<feature type="transmembrane region" description="Helical" evidence="1">
    <location>
        <begin position="34"/>
        <end position="53"/>
    </location>
</feature>
<sequence>MTSLRHIALGCCVLSALAGILRLFWPENGFKSVINAVLVLYILTVGVQLVHGLDWDGLVRELRSLPDGQDTADYSDYSRELALAASVDAVREVLRNAGINAAVSWQNGVCVITPVDPRDKPAIEALLAVNAGELPWRFAEAAP</sequence>
<evidence type="ECO:0000256" key="1">
    <source>
        <dbReference type="SAM" id="Phobius"/>
    </source>
</evidence>
<dbReference type="AlphaFoldDB" id="A0A1T4WMT1"/>
<proteinExistence type="predicted"/>
<dbReference type="EMBL" id="FUYF01000003">
    <property type="protein sequence ID" value="SKA78643.1"/>
    <property type="molecule type" value="Genomic_DNA"/>
</dbReference>
<keyword evidence="1" id="KW-0812">Transmembrane</keyword>
<keyword evidence="1" id="KW-0472">Membrane</keyword>
<keyword evidence="1" id="KW-1133">Transmembrane helix</keyword>
<accession>A0A1T4WMT1</accession>
<dbReference type="RefSeq" id="WP_078783810.1">
    <property type="nucleotide sequence ID" value="NZ_CAJKTF010000001.1"/>
</dbReference>
<organism evidence="2 3">
    <name type="scientific">Gemmiger formicilis</name>
    <dbReference type="NCBI Taxonomy" id="745368"/>
    <lineage>
        <taxon>Bacteria</taxon>
        <taxon>Bacillati</taxon>
        <taxon>Bacillota</taxon>
        <taxon>Clostridia</taxon>
        <taxon>Eubacteriales</taxon>
        <taxon>Gemmiger</taxon>
    </lineage>
</organism>
<evidence type="ECO:0000313" key="3">
    <source>
        <dbReference type="Proteomes" id="UP000190286"/>
    </source>
</evidence>
<dbReference type="STRING" id="745368.SAMN02745178_00812"/>
<dbReference type="GeneID" id="93337297"/>